<evidence type="ECO:0000259" key="2">
    <source>
        <dbReference type="Pfam" id="PF09917"/>
    </source>
</evidence>
<evidence type="ECO:0000256" key="1">
    <source>
        <dbReference type="SAM" id="SignalP"/>
    </source>
</evidence>
<dbReference type="EMBL" id="LNYP01000008">
    <property type="protein sequence ID" value="KTD43536.1"/>
    <property type="molecule type" value="Genomic_DNA"/>
</dbReference>
<sequence>MKQWKQCFLLVLAVLYLPSGFAQSLTGLWTTMDDKTGKKRAVVRLNLDDGVLSGTIVRVYKQPEDTGICSKCPGQFKNQPIEGLTFLWGLKDKGKGVWEGGEILDPKSGKVYKAKLTEKGDKLYVRGYVGLSMLGRTQVWLRAKQ</sequence>
<dbReference type="Gene3D" id="2.40.128.520">
    <property type="match status" value="1"/>
</dbReference>
<proteinExistence type="predicted"/>
<organism evidence="3 4">
    <name type="scientific">Legionella oakridgensis</name>
    <dbReference type="NCBI Taxonomy" id="29423"/>
    <lineage>
        <taxon>Bacteria</taxon>
        <taxon>Pseudomonadati</taxon>
        <taxon>Pseudomonadota</taxon>
        <taxon>Gammaproteobacteria</taxon>
        <taxon>Legionellales</taxon>
        <taxon>Legionellaceae</taxon>
        <taxon>Legionella</taxon>
    </lineage>
</organism>
<dbReference type="InterPro" id="IPR019223">
    <property type="entry name" value="DUF2147"/>
</dbReference>
<protein>
    <submittedName>
        <fullName evidence="3">Putative signal peptide protein</fullName>
    </submittedName>
</protein>
<name>A0A0W0XG75_9GAMM</name>
<dbReference type="PANTHER" id="PTHR36919">
    <property type="entry name" value="BLR1215 PROTEIN"/>
    <property type="match status" value="1"/>
</dbReference>
<dbReference type="Proteomes" id="UP000054858">
    <property type="component" value="Unassembled WGS sequence"/>
</dbReference>
<dbReference type="PATRIC" id="fig|29423.5.peg.738"/>
<comment type="caution">
    <text evidence="3">The sequence shown here is derived from an EMBL/GenBank/DDBJ whole genome shotgun (WGS) entry which is preliminary data.</text>
</comment>
<dbReference type="AlphaFoldDB" id="A0A0W0XG75"/>
<evidence type="ECO:0000313" key="4">
    <source>
        <dbReference type="Proteomes" id="UP000054858"/>
    </source>
</evidence>
<keyword evidence="1" id="KW-0732">Signal</keyword>
<evidence type="ECO:0000313" key="3">
    <source>
        <dbReference type="EMBL" id="KTD43536.1"/>
    </source>
</evidence>
<feature type="signal peptide" evidence="1">
    <location>
        <begin position="1"/>
        <end position="24"/>
    </location>
</feature>
<accession>A0A0W0XG75</accession>
<reference evidence="3 4" key="1">
    <citation type="submission" date="2015-11" db="EMBL/GenBank/DDBJ databases">
        <title>Genomic analysis of 38 Legionella species identifies large and diverse effector repertoires.</title>
        <authorList>
            <person name="Burstein D."/>
            <person name="Amaro F."/>
            <person name="Zusman T."/>
            <person name="Lifshitz Z."/>
            <person name="Cohen O."/>
            <person name="Gilbert J.A."/>
            <person name="Pupko T."/>
            <person name="Shuman H.A."/>
            <person name="Segal G."/>
        </authorList>
    </citation>
    <scope>NUCLEOTIDE SEQUENCE [LARGE SCALE GENOMIC DNA]</scope>
    <source>
        <strain evidence="3 4">Oak Ridge-10</strain>
    </source>
</reference>
<dbReference type="RefSeq" id="WP_025385985.1">
    <property type="nucleotide sequence ID" value="NZ_LCUA01000005.1"/>
</dbReference>
<gene>
    <name evidence="3" type="ORF">Loak_0711</name>
</gene>
<dbReference type="PANTHER" id="PTHR36919:SF3">
    <property type="entry name" value="BLL5882 PROTEIN"/>
    <property type="match status" value="1"/>
</dbReference>
<feature type="domain" description="DUF2147" evidence="2">
    <location>
        <begin position="27"/>
        <end position="142"/>
    </location>
</feature>
<feature type="chain" id="PRO_5006916499" evidence="1">
    <location>
        <begin position="25"/>
        <end position="145"/>
    </location>
</feature>
<dbReference type="Pfam" id="PF09917">
    <property type="entry name" value="DUF2147"/>
    <property type="match status" value="1"/>
</dbReference>